<dbReference type="InterPro" id="IPR018321">
    <property type="entry name" value="Glucosamine6P_isomerase_CS"/>
</dbReference>
<dbReference type="Pfam" id="PF01182">
    <property type="entry name" value="Glucosamine_iso"/>
    <property type="match status" value="1"/>
</dbReference>
<proteinExistence type="predicted"/>
<keyword evidence="5" id="KW-1185">Reference proteome</keyword>
<sequence>MKLERFSSKEDVYTRAVDLIVKAKQSGAITFGLATGGTMEPLYAKIREIDVDFSNCISFNLDEYVGLCAKHEQSYACYMDQHLFRNKPFKESYLPNGLADHPAEEVARYESLLQQHTLDFQLLGIGQNGHIGFNEPGTSFDSLTHLVTLAQSTRQANARFFESIDEVPTQAFTMGIQSIMRAKCILLIAVGEAKRDVLERVLASEYTEDVPASVLTKHPNIIILTDLQEEENSHK</sequence>
<dbReference type="PANTHER" id="PTHR11280:SF5">
    <property type="entry name" value="GLUCOSAMINE-6-PHOSPHATE ISOMERASE"/>
    <property type="match status" value="1"/>
</dbReference>
<gene>
    <name evidence="4" type="ORF">AB1300_10660</name>
</gene>
<dbReference type="Proteomes" id="UP001558534">
    <property type="component" value="Unassembled WGS sequence"/>
</dbReference>
<keyword evidence="1" id="KW-0378">Hydrolase</keyword>
<accession>A0ABV3VXM6</accession>
<feature type="domain" description="Glucosamine/galactosamine-6-phosphate isomerase" evidence="3">
    <location>
        <begin position="18"/>
        <end position="217"/>
    </location>
</feature>
<dbReference type="InterPro" id="IPR006148">
    <property type="entry name" value="Glc/Gal-6P_isomerase"/>
</dbReference>
<evidence type="ECO:0000313" key="5">
    <source>
        <dbReference type="Proteomes" id="UP001558534"/>
    </source>
</evidence>
<dbReference type="RefSeq" id="WP_368636468.1">
    <property type="nucleotide sequence ID" value="NZ_JBFRHK010000005.1"/>
</dbReference>
<dbReference type="SUPFAM" id="SSF100950">
    <property type="entry name" value="NagB/RpiA/CoA transferase-like"/>
    <property type="match status" value="1"/>
</dbReference>
<name>A0ABV3VXM6_9BACI</name>
<dbReference type="InterPro" id="IPR037171">
    <property type="entry name" value="NagB/RpiA_transferase-like"/>
</dbReference>
<dbReference type="InterPro" id="IPR004547">
    <property type="entry name" value="Glucosamine6P_isomerase"/>
</dbReference>
<dbReference type="Gene3D" id="3.40.50.1360">
    <property type="match status" value="1"/>
</dbReference>
<evidence type="ECO:0000256" key="1">
    <source>
        <dbReference type="ARBA" id="ARBA00022801"/>
    </source>
</evidence>
<evidence type="ECO:0000259" key="3">
    <source>
        <dbReference type="Pfam" id="PF01182"/>
    </source>
</evidence>
<organism evidence="4 5">
    <name type="scientific">Lysinibacillus xylanilyticus</name>
    <dbReference type="NCBI Taxonomy" id="582475"/>
    <lineage>
        <taxon>Bacteria</taxon>
        <taxon>Bacillati</taxon>
        <taxon>Bacillota</taxon>
        <taxon>Bacilli</taxon>
        <taxon>Bacillales</taxon>
        <taxon>Bacillaceae</taxon>
        <taxon>Lysinibacillus</taxon>
    </lineage>
</organism>
<protein>
    <submittedName>
        <fullName evidence="4">Glucosamine-6-phosphate deaminase</fullName>
    </submittedName>
</protein>
<evidence type="ECO:0000313" key="4">
    <source>
        <dbReference type="EMBL" id="MEX3745596.1"/>
    </source>
</evidence>
<evidence type="ECO:0000256" key="2">
    <source>
        <dbReference type="ARBA" id="ARBA00023277"/>
    </source>
</evidence>
<comment type="caution">
    <text evidence="4">The sequence shown here is derived from an EMBL/GenBank/DDBJ whole genome shotgun (WGS) entry which is preliminary data.</text>
</comment>
<keyword evidence="2" id="KW-0119">Carbohydrate metabolism</keyword>
<dbReference type="CDD" id="cd01399">
    <property type="entry name" value="GlcN6P_deaminase"/>
    <property type="match status" value="1"/>
</dbReference>
<dbReference type="EMBL" id="JBFRHK010000005">
    <property type="protein sequence ID" value="MEX3745596.1"/>
    <property type="molecule type" value="Genomic_DNA"/>
</dbReference>
<dbReference type="PROSITE" id="PS01161">
    <property type="entry name" value="GLC_GALNAC_ISOMERASE"/>
    <property type="match status" value="1"/>
</dbReference>
<dbReference type="PANTHER" id="PTHR11280">
    <property type="entry name" value="GLUCOSAMINE-6-PHOSPHATE ISOMERASE"/>
    <property type="match status" value="1"/>
</dbReference>
<reference evidence="4 5" key="1">
    <citation type="submission" date="2024-07" db="EMBL/GenBank/DDBJ databases">
        <title>Characterization of a bacterium isolated from hydrolysated instant sea cucumber by whole-genome sequencing and metabolomics.</title>
        <authorList>
            <person name="Luo X."/>
            <person name="Zhang Z."/>
            <person name="Zheng Z."/>
            <person name="Zhang W."/>
            <person name="Ming T."/>
            <person name="Jiao L."/>
            <person name="Su X."/>
            <person name="Kong F."/>
            <person name="Xu J."/>
        </authorList>
    </citation>
    <scope>NUCLEOTIDE SEQUENCE [LARGE SCALE GENOMIC DNA]</scope>
    <source>
        <strain evidence="4 5">XL-2024</strain>
    </source>
</reference>